<dbReference type="AlphaFoldDB" id="A0A367J4A6"/>
<name>A0A367J4A6_RHIAZ</name>
<dbReference type="Proteomes" id="UP000252139">
    <property type="component" value="Unassembled WGS sequence"/>
</dbReference>
<feature type="region of interest" description="Disordered" evidence="1">
    <location>
        <begin position="45"/>
        <end position="131"/>
    </location>
</feature>
<proteinExistence type="predicted"/>
<dbReference type="OrthoDB" id="361029at2759"/>
<feature type="compositionally biased region" description="Basic residues" evidence="1">
    <location>
        <begin position="111"/>
        <end position="122"/>
    </location>
</feature>
<dbReference type="STRING" id="86630.A0A367J4A6"/>
<reference evidence="2 3" key="1">
    <citation type="journal article" date="2018" name="G3 (Bethesda)">
        <title>Phylogenetic and Phylogenomic Definition of Rhizopus Species.</title>
        <authorList>
            <person name="Gryganskyi A.P."/>
            <person name="Golan J."/>
            <person name="Dolatabadi S."/>
            <person name="Mondo S."/>
            <person name="Robb S."/>
            <person name="Idnurm A."/>
            <person name="Muszewska A."/>
            <person name="Steczkiewicz K."/>
            <person name="Masonjones S."/>
            <person name="Liao H.L."/>
            <person name="Gajdeczka M.T."/>
            <person name="Anike F."/>
            <person name="Vuek A."/>
            <person name="Anishchenko I.M."/>
            <person name="Voigt K."/>
            <person name="de Hoog G.S."/>
            <person name="Smith M.E."/>
            <person name="Heitman J."/>
            <person name="Vilgalys R."/>
            <person name="Stajich J.E."/>
        </authorList>
    </citation>
    <scope>NUCLEOTIDE SEQUENCE [LARGE SCALE GENOMIC DNA]</scope>
    <source>
        <strain evidence="2 3">CBS 357.93</strain>
    </source>
</reference>
<protein>
    <submittedName>
        <fullName evidence="2">Uncharacterized protein</fullName>
    </submittedName>
</protein>
<comment type="caution">
    <text evidence="2">The sequence shown here is derived from an EMBL/GenBank/DDBJ whole genome shotgun (WGS) entry which is preliminary data.</text>
</comment>
<keyword evidence="3" id="KW-1185">Reference proteome</keyword>
<evidence type="ECO:0000313" key="3">
    <source>
        <dbReference type="Proteomes" id="UP000252139"/>
    </source>
</evidence>
<accession>A0A367J4A6</accession>
<evidence type="ECO:0000313" key="2">
    <source>
        <dbReference type="EMBL" id="RCH84782.1"/>
    </source>
</evidence>
<feature type="compositionally biased region" description="Low complexity" evidence="1">
    <location>
        <begin position="53"/>
        <end position="72"/>
    </location>
</feature>
<gene>
    <name evidence="2" type="ORF">CU097_007298</name>
</gene>
<evidence type="ECO:0000256" key="1">
    <source>
        <dbReference type="SAM" id="MobiDB-lite"/>
    </source>
</evidence>
<sequence>MLRATTAKTVKLPLWKFSAQCYSTPSLAERLAGAGRGQILDNSDPFADFLTPKKNNNNNNNNKNKNGMMGNRNRNDNRRRNQRAPVEGQFADAEEEPGNKPIIKKEMKDKRPLRKTKDRKPMRSGVKHEAVRTRRATSFIDKDIDWTALSIEDVSTSEQQQPQGQEQEQVVAVDENEYQPYLSVGSDIQWPKIIRGDVMSTLVGSNATLDLQQKALFLSTVANATSGQPLRK</sequence>
<organism evidence="2 3">
    <name type="scientific">Rhizopus azygosporus</name>
    <name type="common">Rhizopus microsporus var. azygosporus</name>
    <dbReference type="NCBI Taxonomy" id="86630"/>
    <lineage>
        <taxon>Eukaryota</taxon>
        <taxon>Fungi</taxon>
        <taxon>Fungi incertae sedis</taxon>
        <taxon>Mucoromycota</taxon>
        <taxon>Mucoromycotina</taxon>
        <taxon>Mucoromycetes</taxon>
        <taxon>Mucorales</taxon>
        <taxon>Mucorineae</taxon>
        <taxon>Rhizopodaceae</taxon>
        <taxon>Rhizopus</taxon>
    </lineage>
</organism>
<dbReference type="EMBL" id="PJQL01002269">
    <property type="protein sequence ID" value="RCH84782.1"/>
    <property type="molecule type" value="Genomic_DNA"/>
</dbReference>